<gene>
    <name evidence="2" type="ORF">PENTCL1PPCAC_9641</name>
</gene>
<reference evidence="2" key="1">
    <citation type="submission" date="2023-10" db="EMBL/GenBank/DDBJ databases">
        <title>Genome assembly of Pristionchus species.</title>
        <authorList>
            <person name="Yoshida K."/>
            <person name="Sommer R.J."/>
        </authorList>
    </citation>
    <scope>NUCLEOTIDE SEQUENCE</scope>
    <source>
        <strain evidence="2">RS0144</strain>
    </source>
</reference>
<name>A0AAV5SW91_9BILA</name>
<evidence type="ECO:0000313" key="3">
    <source>
        <dbReference type="Proteomes" id="UP001432027"/>
    </source>
</evidence>
<dbReference type="Pfam" id="PF00106">
    <property type="entry name" value="adh_short"/>
    <property type="match status" value="1"/>
</dbReference>
<evidence type="ECO:0000313" key="2">
    <source>
        <dbReference type="EMBL" id="GMS87466.1"/>
    </source>
</evidence>
<proteinExistence type="predicted"/>
<dbReference type="Proteomes" id="UP001432027">
    <property type="component" value="Unassembled WGS sequence"/>
</dbReference>
<keyword evidence="3" id="KW-1185">Reference proteome</keyword>
<evidence type="ECO:0000256" key="1">
    <source>
        <dbReference type="ARBA" id="ARBA00023002"/>
    </source>
</evidence>
<dbReference type="PANTHER" id="PTHR43157">
    <property type="entry name" value="PHOSPHATIDYLINOSITOL-GLYCAN BIOSYNTHESIS CLASS F PROTEIN-RELATED"/>
    <property type="match status" value="1"/>
</dbReference>
<dbReference type="AlphaFoldDB" id="A0AAV5SW91"/>
<dbReference type="InterPro" id="IPR036291">
    <property type="entry name" value="NAD(P)-bd_dom_sf"/>
</dbReference>
<dbReference type="GO" id="GO:0016491">
    <property type="term" value="F:oxidoreductase activity"/>
    <property type="evidence" value="ECO:0007669"/>
    <property type="project" value="UniProtKB-KW"/>
</dbReference>
<dbReference type="InterPro" id="IPR002347">
    <property type="entry name" value="SDR_fam"/>
</dbReference>
<comment type="caution">
    <text evidence="2">The sequence shown here is derived from an EMBL/GenBank/DDBJ whole genome shotgun (WGS) entry which is preliminary data.</text>
</comment>
<sequence length="114" mass="12277">MFDCSCTYLAIAVGALGLYLVRKYFKGGQFTENISARGKVAVVTGGNTGIGLETVKELNLRGAKVYMLCRSEQRAADAKIEMVKGGCDASRLIYVNCDLGSKENVRKCAAKISQ</sequence>
<dbReference type="PANTHER" id="PTHR43157:SF31">
    <property type="entry name" value="PHOSPHATIDYLINOSITOL-GLYCAN BIOSYNTHESIS CLASS F PROTEIN"/>
    <property type="match status" value="1"/>
</dbReference>
<dbReference type="Gene3D" id="3.40.50.720">
    <property type="entry name" value="NAD(P)-binding Rossmann-like Domain"/>
    <property type="match status" value="1"/>
</dbReference>
<accession>A0AAV5SW91</accession>
<dbReference type="SUPFAM" id="SSF51735">
    <property type="entry name" value="NAD(P)-binding Rossmann-fold domains"/>
    <property type="match status" value="1"/>
</dbReference>
<protein>
    <recommendedName>
        <fullName evidence="4">Dehydrogenase</fullName>
    </recommendedName>
</protein>
<feature type="non-terminal residue" evidence="2">
    <location>
        <position position="114"/>
    </location>
</feature>
<dbReference type="EMBL" id="BTSX01000003">
    <property type="protein sequence ID" value="GMS87466.1"/>
    <property type="molecule type" value="Genomic_DNA"/>
</dbReference>
<evidence type="ECO:0008006" key="4">
    <source>
        <dbReference type="Google" id="ProtNLM"/>
    </source>
</evidence>
<keyword evidence="1" id="KW-0560">Oxidoreductase</keyword>
<organism evidence="2 3">
    <name type="scientific">Pristionchus entomophagus</name>
    <dbReference type="NCBI Taxonomy" id="358040"/>
    <lineage>
        <taxon>Eukaryota</taxon>
        <taxon>Metazoa</taxon>
        <taxon>Ecdysozoa</taxon>
        <taxon>Nematoda</taxon>
        <taxon>Chromadorea</taxon>
        <taxon>Rhabditida</taxon>
        <taxon>Rhabditina</taxon>
        <taxon>Diplogasteromorpha</taxon>
        <taxon>Diplogasteroidea</taxon>
        <taxon>Neodiplogasteridae</taxon>
        <taxon>Pristionchus</taxon>
    </lineage>
</organism>